<feature type="region of interest" description="Disordered" evidence="1">
    <location>
        <begin position="1"/>
        <end position="40"/>
    </location>
</feature>
<evidence type="ECO:0000256" key="1">
    <source>
        <dbReference type="SAM" id="MobiDB-lite"/>
    </source>
</evidence>
<reference evidence="3" key="1">
    <citation type="journal article" date="2005" name="Nature">
        <title>The map-based sequence of the rice genome.</title>
        <authorList>
            <consortium name="International rice genome sequencing project (IRGSP)"/>
            <person name="Matsumoto T."/>
            <person name="Wu J."/>
            <person name="Kanamori H."/>
            <person name="Katayose Y."/>
            <person name="Fujisawa M."/>
            <person name="Namiki N."/>
            <person name="Mizuno H."/>
            <person name="Yamamoto K."/>
            <person name="Antonio B.A."/>
            <person name="Baba T."/>
            <person name="Sakata K."/>
            <person name="Nagamura Y."/>
            <person name="Aoki H."/>
            <person name="Arikawa K."/>
            <person name="Arita K."/>
            <person name="Bito T."/>
            <person name="Chiden Y."/>
            <person name="Fujitsuka N."/>
            <person name="Fukunaka R."/>
            <person name="Hamada M."/>
            <person name="Harada C."/>
            <person name="Hayashi A."/>
            <person name="Hijishita S."/>
            <person name="Honda M."/>
            <person name="Hosokawa S."/>
            <person name="Ichikawa Y."/>
            <person name="Idonuma A."/>
            <person name="Iijima M."/>
            <person name="Ikeda M."/>
            <person name="Ikeno M."/>
            <person name="Ito K."/>
            <person name="Ito S."/>
            <person name="Ito T."/>
            <person name="Ito Y."/>
            <person name="Ito Y."/>
            <person name="Iwabuchi A."/>
            <person name="Kamiya K."/>
            <person name="Karasawa W."/>
            <person name="Kurita K."/>
            <person name="Katagiri S."/>
            <person name="Kikuta A."/>
            <person name="Kobayashi H."/>
            <person name="Kobayashi N."/>
            <person name="Machita K."/>
            <person name="Maehara T."/>
            <person name="Masukawa M."/>
            <person name="Mizubayashi T."/>
            <person name="Mukai Y."/>
            <person name="Nagasaki H."/>
            <person name="Nagata Y."/>
            <person name="Naito S."/>
            <person name="Nakashima M."/>
            <person name="Nakama Y."/>
            <person name="Nakamichi Y."/>
            <person name="Nakamura M."/>
            <person name="Meguro A."/>
            <person name="Negishi M."/>
            <person name="Ohta I."/>
            <person name="Ohta T."/>
            <person name="Okamoto M."/>
            <person name="Ono N."/>
            <person name="Saji S."/>
            <person name="Sakaguchi M."/>
            <person name="Sakai K."/>
            <person name="Shibata M."/>
            <person name="Shimokawa T."/>
            <person name="Song J."/>
            <person name="Takazaki Y."/>
            <person name="Terasawa K."/>
            <person name="Tsugane M."/>
            <person name="Tsuji K."/>
            <person name="Ueda S."/>
            <person name="Waki K."/>
            <person name="Yamagata H."/>
            <person name="Yamamoto M."/>
            <person name="Yamamoto S."/>
            <person name="Yamane H."/>
            <person name="Yoshiki S."/>
            <person name="Yoshihara R."/>
            <person name="Yukawa K."/>
            <person name="Zhong H."/>
            <person name="Yano M."/>
            <person name="Yuan Q."/>
            <person name="Ouyang S."/>
            <person name="Liu J."/>
            <person name="Jones K.M."/>
            <person name="Gansberger K."/>
            <person name="Moffat K."/>
            <person name="Hill J."/>
            <person name="Bera J."/>
            <person name="Fadrosh D."/>
            <person name="Jin S."/>
            <person name="Johri S."/>
            <person name="Kim M."/>
            <person name="Overton L."/>
            <person name="Reardon M."/>
            <person name="Tsitrin T."/>
            <person name="Vuong H."/>
            <person name="Weaver B."/>
            <person name="Ciecko A."/>
            <person name="Tallon L."/>
            <person name="Jackson J."/>
            <person name="Pai G."/>
            <person name="Aken S.V."/>
            <person name="Utterback T."/>
            <person name="Reidmuller S."/>
            <person name="Feldblyum T."/>
            <person name="Hsiao J."/>
            <person name="Zismann V."/>
            <person name="Iobst S."/>
            <person name="de Vazeille A.R."/>
            <person name="Buell C.R."/>
            <person name="Ying K."/>
            <person name="Li Y."/>
            <person name="Lu T."/>
            <person name="Huang Y."/>
            <person name="Zhao Q."/>
            <person name="Feng Q."/>
            <person name="Zhang L."/>
            <person name="Zhu J."/>
            <person name="Weng Q."/>
            <person name="Mu J."/>
            <person name="Lu Y."/>
            <person name="Fan D."/>
            <person name="Liu Y."/>
            <person name="Guan J."/>
            <person name="Zhang Y."/>
            <person name="Yu S."/>
            <person name="Liu X."/>
            <person name="Zhang Y."/>
            <person name="Hong G."/>
            <person name="Han B."/>
            <person name="Choisne N."/>
            <person name="Demange N."/>
            <person name="Orjeda G."/>
            <person name="Samain S."/>
            <person name="Cattolico L."/>
            <person name="Pelletier E."/>
            <person name="Couloux A."/>
            <person name="Segurens B."/>
            <person name="Wincker P."/>
            <person name="D'Hont A."/>
            <person name="Scarpelli C."/>
            <person name="Weissenbach J."/>
            <person name="Salanoubat M."/>
            <person name="Quetier F."/>
            <person name="Yu Y."/>
            <person name="Kim H.R."/>
            <person name="Rambo T."/>
            <person name="Currie J."/>
            <person name="Collura K."/>
            <person name="Luo M."/>
            <person name="Yang T."/>
            <person name="Ammiraju J.S.S."/>
            <person name="Engler F."/>
            <person name="Soderlund C."/>
            <person name="Wing R.A."/>
            <person name="Palmer L.E."/>
            <person name="de la Bastide M."/>
            <person name="Spiegel L."/>
            <person name="Nascimento L."/>
            <person name="Zutavern T."/>
            <person name="O'Shaughnessy A."/>
            <person name="Dike S."/>
            <person name="Dedhia N."/>
            <person name="Preston R."/>
            <person name="Balija V."/>
            <person name="McCombie W.R."/>
            <person name="Chow T."/>
            <person name="Chen H."/>
            <person name="Chung M."/>
            <person name="Chen C."/>
            <person name="Shaw J."/>
            <person name="Wu H."/>
            <person name="Hsiao K."/>
            <person name="Chao Y."/>
            <person name="Chu M."/>
            <person name="Cheng C."/>
            <person name="Hour A."/>
            <person name="Lee P."/>
            <person name="Lin S."/>
            <person name="Lin Y."/>
            <person name="Liou J."/>
            <person name="Liu S."/>
            <person name="Hsing Y."/>
            <person name="Raghuvanshi S."/>
            <person name="Mohanty A."/>
            <person name="Bharti A.K."/>
            <person name="Gaur A."/>
            <person name="Gupta V."/>
            <person name="Kumar D."/>
            <person name="Ravi V."/>
            <person name="Vij S."/>
            <person name="Kapur A."/>
            <person name="Khurana P."/>
            <person name="Khurana P."/>
            <person name="Khurana J.P."/>
            <person name="Tyagi A.K."/>
            <person name="Gaikwad K."/>
            <person name="Singh A."/>
            <person name="Dalal V."/>
            <person name="Srivastava S."/>
            <person name="Dixit A."/>
            <person name="Pal A.K."/>
            <person name="Ghazi I.A."/>
            <person name="Yadav M."/>
            <person name="Pandit A."/>
            <person name="Bhargava A."/>
            <person name="Sureshbabu K."/>
            <person name="Batra K."/>
            <person name="Sharma T.R."/>
            <person name="Mohapatra T."/>
            <person name="Singh N.K."/>
            <person name="Messing J."/>
            <person name="Nelson A.B."/>
            <person name="Fuks G."/>
            <person name="Kavchok S."/>
            <person name="Keizer G."/>
            <person name="Linton E."/>
            <person name="Llaca V."/>
            <person name="Song R."/>
            <person name="Tanyolac B."/>
            <person name="Young S."/>
            <person name="Ho-Il K."/>
            <person name="Hahn J.H."/>
            <person name="Sangsakoo G."/>
            <person name="Vanavichit A."/>
            <person name="de Mattos Luiz.A.T."/>
            <person name="Zimmer P.D."/>
            <person name="Malone G."/>
            <person name="Dellagostin O."/>
            <person name="de Oliveira A.C."/>
            <person name="Bevan M."/>
            <person name="Bancroft I."/>
            <person name="Minx P."/>
            <person name="Cordum H."/>
            <person name="Wilson R."/>
            <person name="Cheng Z."/>
            <person name="Jin W."/>
            <person name="Jiang J."/>
            <person name="Leong S.A."/>
            <person name="Iwama H."/>
            <person name="Gojobori T."/>
            <person name="Itoh T."/>
            <person name="Niimura Y."/>
            <person name="Fujii Y."/>
            <person name="Habara T."/>
            <person name="Sakai H."/>
            <person name="Sato Y."/>
            <person name="Wilson G."/>
            <person name="Kumar K."/>
            <person name="McCouch S."/>
            <person name="Juretic N."/>
            <person name="Hoen D."/>
            <person name="Wright S."/>
            <person name="Bruskiewich R."/>
            <person name="Bureau T."/>
            <person name="Miyao A."/>
            <person name="Hirochika H."/>
            <person name="Nishikawa T."/>
            <person name="Kadowaki K."/>
            <person name="Sugiura M."/>
            <person name="Burr B."/>
            <person name="Sasaki T."/>
        </authorList>
    </citation>
    <scope>NUCLEOTIDE SEQUENCE [LARGE SCALE GENOMIC DNA]</scope>
    <source>
        <strain evidence="3">cv. Nipponbare</strain>
    </source>
</reference>
<dbReference type="PaxDb" id="39947-A0A0P0WVE9"/>
<dbReference type="EMBL" id="AP014962">
    <property type="protein sequence ID" value="BAS97322.1"/>
    <property type="molecule type" value="Genomic_DNA"/>
</dbReference>
<accession>A0A0P0WVE9</accession>
<evidence type="ECO:0000313" key="2">
    <source>
        <dbReference type="EMBL" id="BAS97322.1"/>
    </source>
</evidence>
<organism evidence="2 3">
    <name type="scientific">Oryza sativa subsp. japonica</name>
    <name type="common">Rice</name>
    <dbReference type="NCBI Taxonomy" id="39947"/>
    <lineage>
        <taxon>Eukaryota</taxon>
        <taxon>Viridiplantae</taxon>
        <taxon>Streptophyta</taxon>
        <taxon>Embryophyta</taxon>
        <taxon>Tracheophyta</taxon>
        <taxon>Spermatophyta</taxon>
        <taxon>Magnoliopsida</taxon>
        <taxon>Liliopsida</taxon>
        <taxon>Poales</taxon>
        <taxon>Poaceae</taxon>
        <taxon>BOP clade</taxon>
        <taxon>Oryzoideae</taxon>
        <taxon>Oryzeae</taxon>
        <taxon>Oryzinae</taxon>
        <taxon>Oryza</taxon>
        <taxon>Oryza sativa</taxon>
    </lineage>
</organism>
<dbReference type="InParanoid" id="A0A0P0WVE9"/>
<reference evidence="2 3" key="3">
    <citation type="journal article" date="2013" name="Rice">
        <title>Improvement of the Oryza sativa Nipponbare reference genome using next generation sequence and optical map data.</title>
        <authorList>
            <person name="Kawahara Y."/>
            <person name="de la Bastide M."/>
            <person name="Hamilton J.P."/>
            <person name="Kanamori H."/>
            <person name="McCombie W.R."/>
            <person name="Ouyang S."/>
            <person name="Schwartz D.C."/>
            <person name="Tanaka T."/>
            <person name="Wu J."/>
            <person name="Zhou S."/>
            <person name="Childs K.L."/>
            <person name="Davidson R.M."/>
            <person name="Lin H."/>
            <person name="Quesada-Ocampo L."/>
            <person name="Vaillancourt B."/>
            <person name="Sakai H."/>
            <person name="Lee S.S."/>
            <person name="Kim J."/>
            <person name="Numa H."/>
            <person name="Itoh T."/>
            <person name="Buell C.R."/>
            <person name="Matsumoto T."/>
        </authorList>
    </citation>
    <scope>NUCLEOTIDE SEQUENCE [LARGE SCALE GENOMIC DNA]</scope>
    <source>
        <strain evidence="3">cv. Nipponbare</strain>
    </source>
</reference>
<proteinExistence type="predicted"/>
<protein>
    <submittedName>
        <fullName evidence="2">Os06g0293750 protein</fullName>
    </submittedName>
</protein>
<sequence length="142" mass="14245">MGAGGGWQRRGDGQTEAAAGAAHGGGRYGRPRRRGDGQAEATAAFLPSAQRAKNAASMALWTSCASSLAWPDQALVCSSTCAGGTSARSSRSAACTAVSSAARCSTTSMMLPSLERALHVAAVPIALHRRLAVAGGQLCPSS</sequence>
<dbReference type="Proteomes" id="UP000059680">
    <property type="component" value="Chromosome 6"/>
</dbReference>
<dbReference type="AlphaFoldDB" id="A0A0P0WVE9"/>
<name>A0A0P0WVE9_ORYSJ</name>
<gene>
    <name evidence="2" type="ordered locus">Os06g0293750</name>
    <name evidence="2" type="ORF">OSNPB_060293750</name>
</gene>
<keyword evidence="3" id="KW-1185">Reference proteome</keyword>
<reference evidence="2 3" key="2">
    <citation type="journal article" date="2013" name="Plant Cell Physiol.">
        <title>Rice Annotation Project Database (RAP-DB): an integrative and interactive database for rice genomics.</title>
        <authorList>
            <person name="Sakai H."/>
            <person name="Lee S.S."/>
            <person name="Tanaka T."/>
            <person name="Numa H."/>
            <person name="Kim J."/>
            <person name="Kawahara Y."/>
            <person name="Wakimoto H."/>
            <person name="Yang C.C."/>
            <person name="Iwamoto M."/>
            <person name="Abe T."/>
            <person name="Yamada Y."/>
            <person name="Muto A."/>
            <person name="Inokuchi H."/>
            <person name="Ikemura T."/>
            <person name="Matsumoto T."/>
            <person name="Sasaki T."/>
            <person name="Itoh T."/>
        </authorList>
    </citation>
    <scope>NUCLEOTIDE SEQUENCE [LARGE SCALE GENOMIC DNA]</scope>
    <source>
        <strain evidence="3">cv. Nipponbare</strain>
    </source>
</reference>
<evidence type="ECO:0000313" key="3">
    <source>
        <dbReference type="Proteomes" id="UP000059680"/>
    </source>
</evidence>